<reference evidence="1 2" key="1">
    <citation type="submission" date="2018-11" db="EMBL/GenBank/DDBJ databases">
        <authorList>
            <consortium name="Pathogen Informatics"/>
        </authorList>
    </citation>
    <scope>NUCLEOTIDE SEQUENCE [LARGE SCALE GENOMIC DNA]</scope>
    <source>
        <strain>Denwood</strain>
        <strain evidence="2">Zambia</strain>
    </source>
</reference>
<dbReference type="PANTHER" id="PTHR19446">
    <property type="entry name" value="REVERSE TRANSCRIPTASES"/>
    <property type="match status" value="1"/>
</dbReference>
<evidence type="ECO:0000313" key="1">
    <source>
        <dbReference type="EMBL" id="VDO75310.1"/>
    </source>
</evidence>
<gene>
    <name evidence="1" type="ORF">SMTD_LOCUS1083</name>
</gene>
<dbReference type="Proteomes" id="UP000269396">
    <property type="component" value="Unassembled WGS sequence"/>
</dbReference>
<proteinExistence type="predicted"/>
<evidence type="ECO:0000313" key="2">
    <source>
        <dbReference type="Proteomes" id="UP000269396"/>
    </source>
</evidence>
<keyword evidence="2" id="KW-1185">Reference proteome</keyword>
<dbReference type="EMBL" id="UZAL01001114">
    <property type="protein sequence ID" value="VDO75310.1"/>
    <property type="molecule type" value="Genomic_DNA"/>
</dbReference>
<organism evidence="1 2">
    <name type="scientific">Schistosoma mattheei</name>
    <dbReference type="NCBI Taxonomy" id="31246"/>
    <lineage>
        <taxon>Eukaryota</taxon>
        <taxon>Metazoa</taxon>
        <taxon>Spiralia</taxon>
        <taxon>Lophotrochozoa</taxon>
        <taxon>Platyhelminthes</taxon>
        <taxon>Trematoda</taxon>
        <taxon>Digenea</taxon>
        <taxon>Strigeidida</taxon>
        <taxon>Schistosomatoidea</taxon>
        <taxon>Schistosomatidae</taxon>
        <taxon>Schistosoma</taxon>
    </lineage>
</organism>
<accession>A0A183NG47</accession>
<protein>
    <submittedName>
        <fullName evidence="1">Uncharacterized protein</fullName>
    </submittedName>
</protein>
<name>A0A183NG47_9TREM</name>
<sequence>MGRIFELLNRPVPPNPLNIKVAYTDIPLTIAPPTIEEISMTIRQIGSGKAVGLDNLPAEGLNSDIEATANMLHIVLKKIREERQVPTNWKGGRHMKIPKKGDLSKCRNYRRTILLLVPGKCFTRVFSRRPTSRTTGWILYGSTVHTPNHHTTDHR</sequence>
<dbReference type="AlphaFoldDB" id="A0A183NG47"/>